<comment type="caution">
    <text evidence="2">The sequence shown here is derived from an EMBL/GenBank/DDBJ whole genome shotgun (WGS) entry which is preliminary data.</text>
</comment>
<reference evidence="2" key="1">
    <citation type="journal article" date="2015" name="Nature">
        <title>Complex archaea that bridge the gap between prokaryotes and eukaryotes.</title>
        <authorList>
            <person name="Spang A."/>
            <person name="Saw J.H."/>
            <person name="Jorgensen S.L."/>
            <person name="Zaremba-Niedzwiedzka K."/>
            <person name="Martijn J."/>
            <person name="Lind A.E."/>
            <person name="van Eijk R."/>
            <person name="Schleper C."/>
            <person name="Guy L."/>
            <person name="Ettema T.J."/>
        </authorList>
    </citation>
    <scope>NUCLEOTIDE SEQUENCE</scope>
</reference>
<feature type="region of interest" description="Disordered" evidence="1">
    <location>
        <begin position="411"/>
        <end position="432"/>
    </location>
</feature>
<protein>
    <recommendedName>
        <fullName evidence="3">Phage portal protein</fullName>
    </recommendedName>
</protein>
<dbReference type="EMBL" id="LAZR01000113">
    <property type="protein sequence ID" value="KKN90003.1"/>
    <property type="molecule type" value="Genomic_DNA"/>
</dbReference>
<dbReference type="InterPro" id="IPR006944">
    <property type="entry name" value="Phage/GTA_portal"/>
</dbReference>
<dbReference type="AlphaFoldDB" id="A0A0F9XE07"/>
<sequence>MGNVLRQMTQGVSSHLVKSRGWTPIRTGSRELMELYSSSPWLRAIVNKIGKAVAETDWRLYVAKNSNGQAIYDSQIQRASFKTRQEIIKEKVDLNQVVEIIDHPLLDLIHDGNDILSGNNVFQVTQHHMDLVGEGYWLIERDGMGVPISLWPLPPDWVKRLPTKKNPFYTINFVDSSHVEIPITEMITFRDPDPANPYGRGTGIARSLGDELEIDEYASKHAKAFFYNRARPDIIIYGDNINSDDAKRLEEKWLEKHQGFWNSFKPLFFSRKIEVKELTQSMEDLQMVPMRKFERDTFINVFGIPPEKLGVVSDSKRSTITAADFFWAKDIIRPRVELMREGIQRGLVPQFDTRLILDYITPVIQDEEMEQKVMNIAPFAFKIDDFRDRANVERLGGDVGNSLVIPLNSELRPVKEQDESPPTPEEESLQELLPNLERDVLADLEERLPLIGEEVIKKIESQKD</sequence>
<name>A0A0F9XE07_9ZZZZ</name>
<gene>
    <name evidence="2" type="ORF">LCGC14_0231150</name>
</gene>
<dbReference type="Pfam" id="PF04860">
    <property type="entry name" value="Phage_portal"/>
    <property type="match status" value="1"/>
</dbReference>
<organism evidence="2">
    <name type="scientific">marine sediment metagenome</name>
    <dbReference type="NCBI Taxonomy" id="412755"/>
    <lineage>
        <taxon>unclassified sequences</taxon>
        <taxon>metagenomes</taxon>
        <taxon>ecological metagenomes</taxon>
    </lineage>
</organism>
<proteinExistence type="predicted"/>
<evidence type="ECO:0008006" key="3">
    <source>
        <dbReference type="Google" id="ProtNLM"/>
    </source>
</evidence>
<accession>A0A0F9XE07</accession>
<evidence type="ECO:0000256" key="1">
    <source>
        <dbReference type="SAM" id="MobiDB-lite"/>
    </source>
</evidence>
<evidence type="ECO:0000313" key="2">
    <source>
        <dbReference type="EMBL" id="KKN90003.1"/>
    </source>
</evidence>